<organism evidence="1 2">
    <name type="scientific">Pelomicrobium methylotrophicum</name>
    <dbReference type="NCBI Taxonomy" id="2602750"/>
    <lineage>
        <taxon>Bacteria</taxon>
        <taxon>Pseudomonadati</taxon>
        <taxon>Pseudomonadota</taxon>
        <taxon>Hydrogenophilia</taxon>
        <taxon>Hydrogenophilia incertae sedis</taxon>
        <taxon>Pelomicrobium</taxon>
    </lineage>
</organism>
<dbReference type="GO" id="GO:0008168">
    <property type="term" value="F:methyltransferase activity"/>
    <property type="evidence" value="ECO:0007669"/>
    <property type="project" value="UniProtKB-KW"/>
</dbReference>
<comment type="caution">
    <text evidence="1">The sequence shown here is derived from an EMBL/GenBank/DDBJ whole genome shotgun (WGS) entry which is preliminary data.</text>
</comment>
<dbReference type="OrthoDB" id="9777830at2"/>
<protein>
    <submittedName>
        <fullName evidence="1">Class I SAM-dependent methyltransferase</fullName>
    </submittedName>
</protein>
<dbReference type="Gene3D" id="3.40.50.150">
    <property type="entry name" value="Vaccinia Virus protein VP39"/>
    <property type="match status" value="1"/>
</dbReference>
<gene>
    <name evidence="1" type="ORF">FR698_02130</name>
</gene>
<dbReference type="Proteomes" id="UP000321201">
    <property type="component" value="Unassembled WGS sequence"/>
</dbReference>
<accession>A0A5C7EWG9</accession>
<dbReference type="CDD" id="cd02440">
    <property type="entry name" value="AdoMet_MTases"/>
    <property type="match status" value="1"/>
</dbReference>
<sequence>MPVMAGLLAPRRTSNTLTTASTNGRAFIRMASTTSMILRGVRKLDESVPVEVIRGRRCLDAGCGMGRWTRVMQRLGAAEVVSVDVSKSALESTRRFNPNTQRCDVMKLPEVHPEWVGAFDFVNFWGVVMCTHDPLKAFLSAAATVRDGDYLFLMVYAEGGLHHQPLTNLQRKIFHSLSSVEERLRFVEHVFHRRWDWRYPLRVNLKNLYLNLRGFHKGTLVGVLDMLEPWYNWVIPWQIIEGWREKGGFREARLLNPKEERRCAYHVLFRK</sequence>
<dbReference type="EMBL" id="VPFL01000002">
    <property type="protein sequence ID" value="TXF13355.1"/>
    <property type="molecule type" value="Genomic_DNA"/>
</dbReference>
<keyword evidence="2" id="KW-1185">Reference proteome</keyword>
<keyword evidence="1" id="KW-0808">Transferase</keyword>
<dbReference type="Pfam" id="PF13489">
    <property type="entry name" value="Methyltransf_23"/>
    <property type="match status" value="1"/>
</dbReference>
<evidence type="ECO:0000313" key="2">
    <source>
        <dbReference type="Proteomes" id="UP000321201"/>
    </source>
</evidence>
<dbReference type="InterPro" id="IPR029063">
    <property type="entry name" value="SAM-dependent_MTases_sf"/>
</dbReference>
<name>A0A5C7EWG9_9PROT</name>
<proteinExistence type="predicted"/>
<dbReference type="AlphaFoldDB" id="A0A5C7EWG9"/>
<dbReference type="SUPFAM" id="SSF53335">
    <property type="entry name" value="S-adenosyl-L-methionine-dependent methyltransferases"/>
    <property type="match status" value="1"/>
</dbReference>
<keyword evidence="1" id="KW-0489">Methyltransferase</keyword>
<reference evidence="1 2" key="1">
    <citation type="submission" date="2019-08" db="EMBL/GenBank/DDBJ databases">
        <title>Pelomicrobium methylotrophicum gen. nov., sp. nov. a moderately thermophilic, facultatively anaerobic, lithoautotrophic and methylotrophic bacterium isolated from a terrestrial mud volcano.</title>
        <authorList>
            <person name="Slobodkina G.B."/>
            <person name="Merkel A.Y."/>
            <person name="Slobodkin A.I."/>
        </authorList>
    </citation>
    <scope>NUCLEOTIDE SEQUENCE [LARGE SCALE GENOMIC DNA]</scope>
    <source>
        <strain evidence="1 2">SM250</strain>
    </source>
</reference>
<evidence type="ECO:0000313" key="1">
    <source>
        <dbReference type="EMBL" id="TXF13355.1"/>
    </source>
</evidence>
<dbReference type="GO" id="GO:0032259">
    <property type="term" value="P:methylation"/>
    <property type="evidence" value="ECO:0007669"/>
    <property type="project" value="UniProtKB-KW"/>
</dbReference>
<dbReference type="InParanoid" id="A0A5C7EWG9"/>